<accession>A0A139AD81</accession>
<dbReference type="Proteomes" id="UP000070544">
    <property type="component" value="Unassembled WGS sequence"/>
</dbReference>
<name>A0A139AD81_GONPJ</name>
<dbReference type="SUPFAM" id="SSF55068">
    <property type="entry name" value="Peptide methionine sulfoxide reductase"/>
    <property type="match status" value="1"/>
</dbReference>
<dbReference type="Gene3D" id="3.30.1060.10">
    <property type="entry name" value="Peptide methionine sulphoxide reductase MsrA"/>
    <property type="match status" value="1"/>
</dbReference>
<evidence type="ECO:0000313" key="2">
    <source>
        <dbReference type="Proteomes" id="UP000070544"/>
    </source>
</evidence>
<dbReference type="OrthoDB" id="77405at2759"/>
<sequence length="115" mass="12810">MYDYDLADHTESVEVTFDPSIVSYAGLLRVRRQPPGVFLHAPYASRIFVLTDKQEAEAIAEVDANQKSNPEVATEMWRIAETHHHDPALAFETGQALEAVEAFTRLGVTSSGEFM</sequence>
<dbReference type="InterPro" id="IPR036509">
    <property type="entry name" value="Met_Sox_Rdtase_MsrA_sf"/>
</dbReference>
<dbReference type="EMBL" id="KQ965766">
    <property type="protein sequence ID" value="KXS14786.1"/>
    <property type="molecule type" value="Genomic_DNA"/>
</dbReference>
<evidence type="ECO:0000313" key="1">
    <source>
        <dbReference type="EMBL" id="KXS14786.1"/>
    </source>
</evidence>
<organism evidence="1 2">
    <name type="scientific">Gonapodya prolifera (strain JEL478)</name>
    <name type="common">Monoblepharis prolifera</name>
    <dbReference type="NCBI Taxonomy" id="1344416"/>
    <lineage>
        <taxon>Eukaryota</taxon>
        <taxon>Fungi</taxon>
        <taxon>Fungi incertae sedis</taxon>
        <taxon>Chytridiomycota</taxon>
        <taxon>Chytridiomycota incertae sedis</taxon>
        <taxon>Monoblepharidomycetes</taxon>
        <taxon>Monoblepharidales</taxon>
        <taxon>Gonapodyaceae</taxon>
        <taxon>Gonapodya</taxon>
    </lineage>
</organism>
<proteinExistence type="predicted"/>
<keyword evidence="2" id="KW-1185">Reference proteome</keyword>
<dbReference type="GO" id="GO:0008113">
    <property type="term" value="F:peptide-methionine (S)-S-oxide reductase activity"/>
    <property type="evidence" value="ECO:0007669"/>
    <property type="project" value="InterPro"/>
</dbReference>
<protein>
    <submittedName>
        <fullName evidence="1">Uncharacterized protein</fullName>
    </submittedName>
</protein>
<reference evidence="1 2" key="1">
    <citation type="journal article" date="2015" name="Genome Biol. Evol.">
        <title>Phylogenomic analyses indicate that early fungi evolved digesting cell walls of algal ancestors of land plants.</title>
        <authorList>
            <person name="Chang Y."/>
            <person name="Wang S."/>
            <person name="Sekimoto S."/>
            <person name="Aerts A.L."/>
            <person name="Choi C."/>
            <person name="Clum A."/>
            <person name="LaButti K.M."/>
            <person name="Lindquist E.A."/>
            <person name="Yee Ngan C."/>
            <person name="Ohm R.A."/>
            <person name="Salamov A.A."/>
            <person name="Grigoriev I.V."/>
            <person name="Spatafora J.W."/>
            <person name="Berbee M.L."/>
        </authorList>
    </citation>
    <scope>NUCLEOTIDE SEQUENCE [LARGE SCALE GENOMIC DNA]</scope>
    <source>
        <strain evidence="1 2">JEL478</strain>
    </source>
</reference>
<dbReference type="AlphaFoldDB" id="A0A139AD81"/>
<gene>
    <name evidence="1" type="ORF">M427DRAFT_135492</name>
</gene>